<dbReference type="InterPro" id="IPR005301">
    <property type="entry name" value="MOB_kinase_act_fam"/>
</dbReference>
<feature type="region of interest" description="Disordered" evidence="2">
    <location>
        <begin position="284"/>
        <end position="350"/>
    </location>
</feature>
<protein>
    <recommendedName>
        <fullName evidence="3">CCHC-type domain-containing protein</fullName>
    </recommendedName>
</protein>
<evidence type="ECO:0000256" key="2">
    <source>
        <dbReference type="SAM" id="MobiDB-lite"/>
    </source>
</evidence>
<evidence type="ECO:0000259" key="3">
    <source>
        <dbReference type="PROSITE" id="PS50158"/>
    </source>
</evidence>
<dbReference type="GO" id="GO:0008270">
    <property type="term" value="F:zinc ion binding"/>
    <property type="evidence" value="ECO:0007669"/>
    <property type="project" value="UniProtKB-KW"/>
</dbReference>
<name>A0A0D9Z8S4_9ORYZ</name>
<proteinExistence type="predicted"/>
<keyword evidence="1" id="KW-0479">Metal-binding</keyword>
<organism evidence="4">
    <name type="scientific">Oryza glumipatula</name>
    <dbReference type="NCBI Taxonomy" id="40148"/>
    <lineage>
        <taxon>Eukaryota</taxon>
        <taxon>Viridiplantae</taxon>
        <taxon>Streptophyta</taxon>
        <taxon>Embryophyta</taxon>
        <taxon>Tracheophyta</taxon>
        <taxon>Spermatophyta</taxon>
        <taxon>Magnoliopsida</taxon>
        <taxon>Liliopsida</taxon>
        <taxon>Poales</taxon>
        <taxon>Poaceae</taxon>
        <taxon>BOP clade</taxon>
        <taxon>Oryzoideae</taxon>
        <taxon>Oryzeae</taxon>
        <taxon>Oryzinae</taxon>
        <taxon>Oryza</taxon>
    </lineage>
</organism>
<dbReference type="SMART" id="SM00343">
    <property type="entry name" value="ZnF_C2HC"/>
    <property type="match status" value="1"/>
</dbReference>
<keyword evidence="1" id="KW-0863">Zinc-finger</keyword>
<keyword evidence="1" id="KW-0862">Zinc</keyword>
<dbReference type="PROSITE" id="PS50158">
    <property type="entry name" value="ZF_CCHC"/>
    <property type="match status" value="1"/>
</dbReference>
<dbReference type="STRING" id="40148.A0A0D9Z8S4"/>
<dbReference type="SUPFAM" id="SSF101152">
    <property type="entry name" value="Mob1/phocein"/>
    <property type="match status" value="1"/>
</dbReference>
<dbReference type="InterPro" id="IPR001878">
    <property type="entry name" value="Znf_CCHC"/>
</dbReference>
<dbReference type="GO" id="GO:0003676">
    <property type="term" value="F:nucleic acid binding"/>
    <property type="evidence" value="ECO:0007669"/>
    <property type="project" value="InterPro"/>
</dbReference>
<dbReference type="PANTHER" id="PTHR22599">
    <property type="entry name" value="MPS ONE BINDER KINASE ACTIVATOR-LIKE MOB"/>
    <property type="match status" value="1"/>
</dbReference>
<dbReference type="HOGENOM" id="CLU_533607_0_0_1"/>
<evidence type="ECO:0000313" key="5">
    <source>
        <dbReference type="Proteomes" id="UP000026961"/>
    </source>
</evidence>
<dbReference type="eggNOG" id="KOG0440">
    <property type="taxonomic scope" value="Eukaryota"/>
</dbReference>
<keyword evidence="5" id="KW-1185">Reference proteome</keyword>
<dbReference type="InterPro" id="IPR036703">
    <property type="entry name" value="MOB_kinase_act_sf"/>
</dbReference>
<dbReference type="SUPFAM" id="SSF57756">
    <property type="entry name" value="Retrovirus zinc finger-like domains"/>
    <property type="match status" value="1"/>
</dbReference>
<dbReference type="Gene3D" id="4.10.60.10">
    <property type="entry name" value="Zinc finger, CCHC-type"/>
    <property type="match status" value="1"/>
</dbReference>
<feature type="region of interest" description="Disordered" evidence="2">
    <location>
        <begin position="157"/>
        <end position="178"/>
    </location>
</feature>
<accession>A0A0D9Z8S4</accession>
<feature type="domain" description="CCHC-type" evidence="3">
    <location>
        <begin position="212"/>
        <end position="227"/>
    </location>
</feature>
<reference evidence="4" key="1">
    <citation type="submission" date="2015-04" db="UniProtKB">
        <authorList>
            <consortium name="EnsemblPlants"/>
        </authorList>
    </citation>
    <scope>IDENTIFICATION</scope>
</reference>
<dbReference type="Proteomes" id="UP000026961">
    <property type="component" value="Chromosome 3"/>
</dbReference>
<sequence>MAPQPTCQTCVRNYLGSKEDPALSENPNQLVDQAANQVAKTDNTVPRPNKEVATRNQHFSTDIYQILANQTQILQEIARNLASIQQQLLLPQPKVNPDNSKDKAAQIQELQSVEDTDTNKEKNKEFLNVMITGMKTPIRAHDCPNFQNSIDKSLLQENSTVKEGSGHKRKTSPSEVDMQDVPQCQTMQPCQDIPKYPTLKSKKIRHVPGLICFICHEIGHYMRHCPQKPYMDALLQANMSTSRMPSFSQGSPNSRNVNSVRPTSPDDKGAKAFCNMCQDIQEKKEMRDYKKRKVSSIEIQERESSRQGKNPPKVKSKKVQPTTSLPNVSGPKSSKPPNNGSASLTSPSVEQNRLNQVQEETNGKVMNLEQVERAGEEQVPLARSEPQYEYRWADGVKVKKPVQVSAPKYVEYLMDWVESQLDDEAIFPQKIGAPFPQNFREVIRTIFKRLFRVYSHMYHSHFQMILKLKEEAHLSTCFKHFVLFTWEFHLIDRAELAPLNELIEPIVFRYF</sequence>
<dbReference type="EnsemblPlants" id="OGLUM03G21850.1">
    <property type="protein sequence ID" value="OGLUM03G21850.1"/>
    <property type="gene ID" value="OGLUM03G21850"/>
</dbReference>
<dbReference type="SMART" id="SM01388">
    <property type="entry name" value="Mob1_phocein"/>
    <property type="match status" value="1"/>
</dbReference>
<evidence type="ECO:0000256" key="1">
    <source>
        <dbReference type="PROSITE-ProRule" id="PRU00047"/>
    </source>
</evidence>
<dbReference type="InterPro" id="IPR036875">
    <property type="entry name" value="Znf_CCHC_sf"/>
</dbReference>
<dbReference type="Gramene" id="OGLUM03G21850.1">
    <property type="protein sequence ID" value="OGLUM03G21850.1"/>
    <property type="gene ID" value="OGLUM03G21850"/>
</dbReference>
<feature type="compositionally biased region" description="Polar residues" evidence="2">
    <location>
        <begin position="319"/>
        <end position="350"/>
    </location>
</feature>
<evidence type="ECO:0000313" key="4">
    <source>
        <dbReference type="EnsemblPlants" id="OGLUM03G21850.1"/>
    </source>
</evidence>
<feature type="compositionally biased region" description="Polar residues" evidence="2">
    <location>
        <begin position="242"/>
        <end position="262"/>
    </location>
</feature>
<dbReference type="AlphaFoldDB" id="A0A0D9Z8S4"/>
<dbReference type="Pfam" id="PF03637">
    <property type="entry name" value="Mob1_phocein"/>
    <property type="match status" value="1"/>
</dbReference>
<reference evidence="4" key="2">
    <citation type="submission" date="2018-05" db="EMBL/GenBank/DDBJ databases">
        <title>OgluRS3 (Oryza glumaepatula Reference Sequence Version 3).</title>
        <authorList>
            <person name="Zhang J."/>
            <person name="Kudrna D."/>
            <person name="Lee S."/>
            <person name="Talag J."/>
            <person name="Welchert J."/>
            <person name="Wing R.A."/>
        </authorList>
    </citation>
    <scope>NUCLEOTIDE SEQUENCE [LARGE SCALE GENOMIC DNA]</scope>
</reference>
<dbReference type="Gene3D" id="1.20.140.30">
    <property type="entry name" value="MOB kinase activator"/>
    <property type="match status" value="1"/>
</dbReference>
<feature type="region of interest" description="Disordered" evidence="2">
    <location>
        <begin position="242"/>
        <end position="271"/>
    </location>
</feature>